<evidence type="ECO:0000313" key="4">
    <source>
        <dbReference type="Proteomes" id="UP000594261"/>
    </source>
</evidence>
<keyword evidence="1" id="KW-0175">Coiled coil</keyword>
<dbReference type="Proteomes" id="UP000594261">
    <property type="component" value="Chromosome 4"/>
</dbReference>
<feature type="coiled-coil region" evidence="1">
    <location>
        <begin position="39"/>
        <end position="73"/>
    </location>
</feature>
<feature type="region of interest" description="Disordered" evidence="2">
    <location>
        <begin position="1"/>
        <end position="23"/>
    </location>
</feature>
<dbReference type="InParanoid" id="A0A7N2LGA0"/>
<dbReference type="OMA" id="ANHFHEP"/>
<reference evidence="3 4" key="1">
    <citation type="journal article" date="2016" name="G3 (Bethesda)">
        <title>First Draft Assembly and Annotation of the Genome of a California Endemic Oak Quercus lobata Nee (Fagaceae).</title>
        <authorList>
            <person name="Sork V.L."/>
            <person name="Fitz-Gibbon S.T."/>
            <person name="Puiu D."/>
            <person name="Crepeau M."/>
            <person name="Gugger P.F."/>
            <person name="Sherman R."/>
            <person name="Stevens K."/>
            <person name="Langley C.H."/>
            <person name="Pellegrini M."/>
            <person name="Salzberg S.L."/>
        </authorList>
    </citation>
    <scope>NUCLEOTIDE SEQUENCE [LARGE SCALE GENOMIC DNA]</scope>
    <source>
        <strain evidence="3 4">cv. SW786</strain>
    </source>
</reference>
<feature type="compositionally biased region" description="Basic residues" evidence="2">
    <location>
        <begin position="181"/>
        <end position="193"/>
    </location>
</feature>
<dbReference type="OrthoDB" id="1939754at2759"/>
<keyword evidence="4" id="KW-1185">Reference proteome</keyword>
<dbReference type="RefSeq" id="XP_030965199.1">
    <property type="nucleotide sequence ID" value="XM_031109339.1"/>
</dbReference>
<dbReference type="PANTHER" id="PTHR33701:SF3">
    <property type="entry name" value="TRANSCRIPTIONAL REGULATOR ATRX"/>
    <property type="match status" value="1"/>
</dbReference>
<accession>A0A7N2LGA0</accession>
<feature type="compositionally biased region" description="Low complexity" evidence="2">
    <location>
        <begin position="129"/>
        <end position="140"/>
    </location>
</feature>
<dbReference type="EMBL" id="LRBV02000004">
    <property type="status" value="NOT_ANNOTATED_CDS"/>
    <property type="molecule type" value="Genomic_DNA"/>
</dbReference>
<evidence type="ECO:0000313" key="3">
    <source>
        <dbReference type="EnsemblPlants" id="QL04p042256:mrna"/>
    </source>
</evidence>
<feature type="region of interest" description="Disordered" evidence="2">
    <location>
        <begin position="88"/>
        <end position="197"/>
    </location>
</feature>
<reference evidence="3" key="2">
    <citation type="submission" date="2021-01" db="UniProtKB">
        <authorList>
            <consortium name="EnsemblPlants"/>
        </authorList>
    </citation>
    <scope>IDENTIFICATION</scope>
</reference>
<evidence type="ECO:0000256" key="1">
    <source>
        <dbReference type="SAM" id="Coils"/>
    </source>
</evidence>
<feature type="compositionally biased region" description="Polar residues" evidence="2">
    <location>
        <begin position="12"/>
        <end position="23"/>
    </location>
</feature>
<dbReference type="PANTHER" id="PTHR33701">
    <property type="entry name" value="TRANSMEMBRANE PROTEIN"/>
    <property type="match status" value="1"/>
</dbReference>
<dbReference type="Gramene" id="QL04p042256:mrna">
    <property type="protein sequence ID" value="QL04p042256:mrna"/>
    <property type="gene ID" value="QL04p042256"/>
</dbReference>
<dbReference type="KEGG" id="qlo:115986388"/>
<sequence length="669" mass="74628">MLNPDQEEQDQRTNSGMEDSSTMTIEFLRARLLSERSVSRSARQRVDELAKRVAELEEQLKIVSLQRKRAEKATADVLAILESQGLSDVSEEYDLSSDEETSHESKAVHKSTTEEEHCSFNSKVRQNKSGDLSGSDLDSSPVRGRSLSWKGRNDSPRYFQKYKDSSMRRRSSLASTDSSSPKHHLGKSCRQIRRREAGSVVEEFKTKPVKVGSEENGVATSSEGFPICSNGGLKEGSKIQEKVVQDGPLPSCLENHRNVGDNDLDCNGYGRDRDMEKALEDQAQLIGQYEEMEKAQREWEEKFRENNSSTPDSCDPGNHSDVTEDRDDIKAQAPHLAEAVASYAEEEKSEVRDVCFPKELSKAQPNGVLQPSSVNMGGTQHQNNMNSFASESSTQEFAFPMAKEKQNEERQETYHYKYSHNLHNEPHSHGSPGNQSVHSTSSVAGSSFQKGNTSGSRNDHYALVPHQPSDHLSSVLDSLKQARVSLQNKFNQVPLIEGRSVAKPSVPAMNPGDRMEIPVGCAGLFRLPTDYSVEANMQGNFLDSGLSTTNYYRNKGVAITAGDRFVTGPYLETRSDISTSDPYFTSRTLSRYSSERPRFDPYRDTVLSSSTRYTNSTQPSYPSYPTYTGTMPRMPPSEGFSRTFSSRTVGVPPADNMFYDGHGRSNMYM</sequence>
<feature type="region of interest" description="Disordered" evidence="2">
    <location>
        <begin position="421"/>
        <end position="469"/>
    </location>
</feature>
<dbReference type="AlphaFoldDB" id="A0A7N2LGA0"/>
<feature type="compositionally biased region" description="Acidic residues" evidence="2">
    <location>
        <begin position="89"/>
        <end position="99"/>
    </location>
</feature>
<feature type="region of interest" description="Disordered" evidence="2">
    <location>
        <begin position="298"/>
        <end position="324"/>
    </location>
</feature>
<feature type="compositionally biased region" description="Low complexity" evidence="2">
    <location>
        <begin position="436"/>
        <end position="447"/>
    </location>
</feature>
<organism evidence="3 4">
    <name type="scientific">Quercus lobata</name>
    <name type="common">Valley oak</name>
    <dbReference type="NCBI Taxonomy" id="97700"/>
    <lineage>
        <taxon>Eukaryota</taxon>
        <taxon>Viridiplantae</taxon>
        <taxon>Streptophyta</taxon>
        <taxon>Embryophyta</taxon>
        <taxon>Tracheophyta</taxon>
        <taxon>Spermatophyta</taxon>
        <taxon>Magnoliopsida</taxon>
        <taxon>eudicotyledons</taxon>
        <taxon>Gunneridae</taxon>
        <taxon>Pentapetalae</taxon>
        <taxon>rosids</taxon>
        <taxon>fabids</taxon>
        <taxon>Fagales</taxon>
        <taxon>Fagaceae</taxon>
        <taxon>Quercus</taxon>
    </lineage>
</organism>
<proteinExistence type="predicted"/>
<feature type="compositionally biased region" description="Basic and acidic residues" evidence="2">
    <location>
        <begin position="151"/>
        <end position="167"/>
    </location>
</feature>
<evidence type="ECO:0000256" key="2">
    <source>
        <dbReference type="SAM" id="MobiDB-lite"/>
    </source>
</evidence>
<dbReference type="FunCoup" id="A0A7N2LGA0">
    <property type="interactions" value="1886"/>
</dbReference>
<name>A0A7N2LGA0_QUELO</name>
<gene>
    <name evidence="3" type="primary">LOC115986388</name>
</gene>
<dbReference type="GeneID" id="115986388"/>
<dbReference type="EnsemblPlants" id="QL04p042256:mrna">
    <property type="protein sequence ID" value="QL04p042256:mrna"/>
    <property type="gene ID" value="QL04p042256"/>
</dbReference>
<protein>
    <submittedName>
        <fullName evidence="3">Uncharacterized protein</fullName>
    </submittedName>
</protein>
<feature type="compositionally biased region" description="Basic and acidic residues" evidence="2">
    <location>
        <begin position="100"/>
        <end position="118"/>
    </location>
</feature>
<feature type="region of interest" description="Disordered" evidence="2">
    <location>
        <begin position="210"/>
        <end position="232"/>
    </location>
</feature>